<sequence length="380" mass="41616">MTPDEHHRPQRVDPPHRAGPARRPPVEHAAWIFYAIAALGSTIGQIWVGVQIPPWPDTLHWWWRAVFVAPFAIVIDLGGAVTAAFADWRQRLGEAAYGWRTLSAATVTVGVTTNIVGHADVAYLAVVFGGLGVFAYTIWLMHSAARRRDALRATGKLADTAPVYGLTQWWREPAVTRRARSLALAQRLPLHESLALARQQLRDEKRRTALATHVETLIRSRHDDPVRADIAATTLDLDAVAADLTAHADVPGWARVIGADLRPPPVPVPVPAVGGDVDADPERDNVTVAGPMPPADVLRRVPQDQASYDRWRQLWAELKADPDIELAAFAQQHGISLRQVQWIRRTGASGLLDSPLTLIDRIAQLAATNSHAPHHPASTS</sequence>
<evidence type="ECO:0008006" key="5">
    <source>
        <dbReference type="Google" id="ProtNLM"/>
    </source>
</evidence>
<feature type="region of interest" description="Disordered" evidence="1">
    <location>
        <begin position="1"/>
        <end position="23"/>
    </location>
</feature>
<keyword evidence="2" id="KW-0812">Transmembrane</keyword>
<proteinExistence type="predicted"/>
<organism evidence="3 4">
    <name type="scientific">Micromonospora ureilytica</name>
    <dbReference type="NCBI Taxonomy" id="709868"/>
    <lineage>
        <taxon>Bacteria</taxon>
        <taxon>Bacillati</taxon>
        <taxon>Actinomycetota</taxon>
        <taxon>Actinomycetes</taxon>
        <taxon>Micromonosporales</taxon>
        <taxon>Micromonosporaceae</taxon>
        <taxon>Micromonospora</taxon>
    </lineage>
</organism>
<evidence type="ECO:0000313" key="4">
    <source>
        <dbReference type="Proteomes" id="UP000278981"/>
    </source>
</evidence>
<evidence type="ECO:0000256" key="2">
    <source>
        <dbReference type="SAM" id="Phobius"/>
    </source>
</evidence>
<feature type="compositionally biased region" description="Basic and acidic residues" evidence="1">
    <location>
        <begin position="1"/>
        <end position="16"/>
    </location>
</feature>
<name>A0A3N9XV46_9ACTN</name>
<feature type="transmembrane region" description="Helical" evidence="2">
    <location>
        <begin position="122"/>
        <end position="142"/>
    </location>
</feature>
<protein>
    <recommendedName>
        <fullName evidence="5">DUF2637 domain-containing protein</fullName>
    </recommendedName>
</protein>
<keyword evidence="2" id="KW-0472">Membrane</keyword>
<evidence type="ECO:0000313" key="3">
    <source>
        <dbReference type="EMBL" id="RQX16699.1"/>
    </source>
</evidence>
<comment type="caution">
    <text evidence="3">The sequence shown here is derived from an EMBL/GenBank/DDBJ whole genome shotgun (WGS) entry which is preliminary data.</text>
</comment>
<dbReference type="RefSeq" id="WP_124819788.1">
    <property type="nucleotide sequence ID" value="NZ_QDGB01000247.1"/>
</dbReference>
<reference evidence="3 4" key="1">
    <citation type="submission" date="2018-04" db="EMBL/GenBank/DDBJ databases">
        <title>Micromonosporas from Atacama Desert.</title>
        <authorList>
            <person name="Carro L."/>
            <person name="Klenk H.-P."/>
            <person name="Goodfellow M."/>
        </authorList>
    </citation>
    <scope>NUCLEOTIDE SEQUENCE [LARGE SCALE GENOMIC DNA]</scope>
    <source>
        <strain evidence="3 4">LB19</strain>
    </source>
</reference>
<gene>
    <name evidence="3" type="ORF">DDE19_14070</name>
</gene>
<feature type="transmembrane region" description="Helical" evidence="2">
    <location>
        <begin position="97"/>
        <end position="116"/>
    </location>
</feature>
<feature type="transmembrane region" description="Helical" evidence="2">
    <location>
        <begin position="31"/>
        <end position="50"/>
    </location>
</feature>
<keyword evidence="2" id="KW-1133">Transmembrane helix</keyword>
<dbReference type="AlphaFoldDB" id="A0A3N9XV46"/>
<dbReference type="OrthoDB" id="3806164at2"/>
<dbReference type="EMBL" id="QDGB01000247">
    <property type="protein sequence ID" value="RQX16699.1"/>
    <property type="molecule type" value="Genomic_DNA"/>
</dbReference>
<accession>A0A3N9XV46</accession>
<feature type="transmembrane region" description="Helical" evidence="2">
    <location>
        <begin position="62"/>
        <end position="85"/>
    </location>
</feature>
<dbReference type="Proteomes" id="UP000278981">
    <property type="component" value="Unassembled WGS sequence"/>
</dbReference>
<evidence type="ECO:0000256" key="1">
    <source>
        <dbReference type="SAM" id="MobiDB-lite"/>
    </source>
</evidence>